<accession>A0A0S4JCJ5</accession>
<sequence length="530" mass="56055">MVPEGISSSVPPSYPSGSSVAMFDESLPLWAHCEAEGGQFTSDSPSVAQVPSALGQSVSPSMQHIRPASSSAAMRDSVSSYRTTESSLVGFLRTPPPATPAKGPIEEKIASSPPPDYPASAIPPVVVVVATLPEREERDSYAYHDSHQGTSVPPSFVAANLDGNDIGSYDRLLSPVHVSGRSILDMVAGTSSAKRPPRDSPIRFVPQPVSLLIDASIWGIADDVARGRYMDVIHLAVARLGGAVVNAGVPATLVELCGVGSRDALVSCAASHVVCLVDPGSSIIVDPSAGQCESRIGPTASQSCPRVVGLDWVVSSVERGAWQLGDHEPPVPRDTFVSSTNSFCMMNIVVDLGHSAATSNEGHADALLMRKVQSAIRLAVVGGAAGVWVAWAAPTGQVVAHKVRWEAAAATDDETRRDLFADAASTDSSARGTIILSVGSNVRDAVISSRALLQSFPSHSPTGDDGCGVISNTTSLHLLPVARRSLEWWYRTMQVDGMEEWTRVKASLFDGSMMEWEHQRPRAHTLLYEP</sequence>
<organism evidence="1 2">
    <name type="scientific">Bodo saltans</name>
    <name type="common">Flagellated protozoan</name>
    <dbReference type="NCBI Taxonomy" id="75058"/>
    <lineage>
        <taxon>Eukaryota</taxon>
        <taxon>Discoba</taxon>
        <taxon>Euglenozoa</taxon>
        <taxon>Kinetoplastea</taxon>
        <taxon>Metakinetoplastina</taxon>
        <taxon>Eubodonida</taxon>
        <taxon>Bodonidae</taxon>
        <taxon>Bodo</taxon>
    </lineage>
</organism>
<protein>
    <submittedName>
        <fullName evidence="1">Uncharacterized protein</fullName>
    </submittedName>
</protein>
<evidence type="ECO:0000313" key="2">
    <source>
        <dbReference type="Proteomes" id="UP000051952"/>
    </source>
</evidence>
<proteinExistence type="predicted"/>
<keyword evidence="2" id="KW-1185">Reference proteome</keyword>
<name>A0A0S4JCJ5_BODSA</name>
<dbReference type="VEuPathDB" id="TriTrypDB:BSAL_12825"/>
<dbReference type="EMBL" id="CYKH01001604">
    <property type="protein sequence ID" value="CUG87948.1"/>
    <property type="molecule type" value="Genomic_DNA"/>
</dbReference>
<dbReference type="AlphaFoldDB" id="A0A0S4JCJ5"/>
<dbReference type="Proteomes" id="UP000051952">
    <property type="component" value="Unassembled WGS sequence"/>
</dbReference>
<gene>
    <name evidence="1" type="ORF">BSAL_12825</name>
</gene>
<reference evidence="2" key="1">
    <citation type="submission" date="2015-09" db="EMBL/GenBank/DDBJ databases">
        <authorList>
            <consortium name="Pathogen Informatics"/>
        </authorList>
    </citation>
    <scope>NUCLEOTIDE SEQUENCE [LARGE SCALE GENOMIC DNA]</scope>
    <source>
        <strain evidence="2">Lake Konstanz</strain>
    </source>
</reference>
<evidence type="ECO:0000313" key="1">
    <source>
        <dbReference type="EMBL" id="CUG87948.1"/>
    </source>
</evidence>